<dbReference type="GO" id="GO:0003861">
    <property type="term" value="F:3-isopropylmalate dehydratase activity"/>
    <property type="evidence" value="ECO:0007669"/>
    <property type="project" value="UniProtKB-UniRule"/>
</dbReference>
<feature type="domain" description="Aconitase/3-isopropylmalate dehydratase large subunit alpha/beta/alpha" evidence="7">
    <location>
        <begin position="286"/>
        <end position="407"/>
    </location>
</feature>
<reference evidence="8" key="2">
    <citation type="submission" date="2022-09" db="EMBL/GenBank/DDBJ databases">
        <authorList>
            <person name="Sun Q."/>
            <person name="Ohkuma M."/>
        </authorList>
    </citation>
    <scope>NUCLEOTIDE SEQUENCE</scope>
    <source>
        <strain evidence="8">JCM 13583</strain>
    </source>
</reference>
<dbReference type="InterPro" id="IPR011826">
    <property type="entry name" value="HAcnase/IPMdehydase_lsu_prok"/>
</dbReference>
<evidence type="ECO:0000259" key="7">
    <source>
        <dbReference type="Pfam" id="PF00330"/>
    </source>
</evidence>
<proteinExistence type="inferred from homology"/>
<comment type="cofactor">
    <cofactor evidence="6">
        <name>[4Fe-4S] cluster</name>
        <dbReference type="ChEBI" id="CHEBI:49883"/>
    </cofactor>
    <text evidence="6">Binds 1 [4Fe-4S] cluster per subunit.</text>
</comment>
<keyword evidence="9" id="KW-1185">Reference proteome</keyword>
<dbReference type="InterPro" id="IPR050067">
    <property type="entry name" value="IPM_dehydratase_rel_enz"/>
</dbReference>
<protein>
    <recommendedName>
        <fullName evidence="6">3-isopropylmalate dehydratase large subunit</fullName>
        <ecNumber evidence="6">4.2.1.33</ecNumber>
    </recommendedName>
    <alternativeName>
        <fullName evidence="6">Alpha-IPM isomerase</fullName>
        <shortName evidence="6">IPMI</shortName>
    </alternativeName>
    <alternativeName>
        <fullName evidence="6">Isopropylmalate isomerase</fullName>
    </alternativeName>
</protein>
<dbReference type="NCBIfam" id="TIGR01343">
    <property type="entry name" value="hacA_fam"/>
    <property type="match status" value="1"/>
</dbReference>
<dbReference type="PANTHER" id="PTHR43822">
    <property type="entry name" value="HOMOACONITASE, MITOCHONDRIAL-RELATED"/>
    <property type="match status" value="1"/>
</dbReference>
<dbReference type="InterPro" id="IPR001030">
    <property type="entry name" value="Acoase/IPM_deHydtase_lsu_aba"/>
</dbReference>
<dbReference type="PANTHER" id="PTHR43822:SF2">
    <property type="entry name" value="HOMOACONITASE, MITOCHONDRIAL"/>
    <property type="match status" value="1"/>
</dbReference>
<keyword evidence="5 6" id="KW-0456">Lyase</keyword>
<feature type="binding site" evidence="6">
    <location>
        <position position="356"/>
    </location>
    <ligand>
        <name>[4Fe-4S] cluster</name>
        <dbReference type="ChEBI" id="CHEBI:49883"/>
    </ligand>
</feature>
<dbReference type="EMBL" id="BMNY01000001">
    <property type="protein sequence ID" value="GGM73302.1"/>
    <property type="molecule type" value="Genomic_DNA"/>
</dbReference>
<dbReference type="Gene3D" id="3.30.499.10">
    <property type="entry name" value="Aconitase, domain 3"/>
    <property type="match status" value="2"/>
</dbReference>
<comment type="similarity">
    <text evidence="6">Belongs to the aconitase/IPM isomerase family. LeuC type 2 subfamily.</text>
</comment>
<dbReference type="GO" id="GO:0046872">
    <property type="term" value="F:metal ion binding"/>
    <property type="evidence" value="ECO:0007669"/>
    <property type="project" value="UniProtKB-KW"/>
</dbReference>
<comment type="pathway">
    <text evidence="6">Amino-acid biosynthesis; L-leucine biosynthesis; L-leucine from 3-methyl-2-oxobutanoate: step 2/4.</text>
</comment>
<evidence type="ECO:0000256" key="4">
    <source>
        <dbReference type="ARBA" id="ARBA00023014"/>
    </source>
</evidence>
<keyword evidence="6" id="KW-0432">Leucine biosynthesis</keyword>
<dbReference type="HAMAP" id="MF_01027">
    <property type="entry name" value="LeuC_type2"/>
    <property type="match status" value="1"/>
</dbReference>
<dbReference type="CDD" id="cd01583">
    <property type="entry name" value="IPMI"/>
    <property type="match status" value="1"/>
</dbReference>
<dbReference type="GO" id="GO:0051539">
    <property type="term" value="F:4 iron, 4 sulfur cluster binding"/>
    <property type="evidence" value="ECO:0007669"/>
    <property type="project" value="UniProtKB-KW"/>
</dbReference>
<evidence type="ECO:0000256" key="6">
    <source>
        <dbReference type="HAMAP-Rule" id="MF_01027"/>
    </source>
</evidence>
<evidence type="ECO:0000313" key="9">
    <source>
        <dbReference type="Proteomes" id="UP000632195"/>
    </source>
</evidence>
<keyword evidence="4 6" id="KW-0411">Iron-sulfur</keyword>
<keyword evidence="3 6" id="KW-0408">Iron</keyword>
<keyword evidence="6" id="KW-0028">Amino-acid biosynthesis</keyword>
<evidence type="ECO:0000256" key="1">
    <source>
        <dbReference type="ARBA" id="ARBA00022485"/>
    </source>
</evidence>
<dbReference type="InterPro" id="IPR015931">
    <property type="entry name" value="Acnase/IPM_dHydase_lsu_aba_1/3"/>
</dbReference>
<dbReference type="InterPro" id="IPR033941">
    <property type="entry name" value="IPMI_cat"/>
</dbReference>
<evidence type="ECO:0000313" key="8">
    <source>
        <dbReference type="EMBL" id="GGM73302.1"/>
    </source>
</evidence>
<keyword evidence="6" id="KW-0100">Branched-chain amino acid biosynthesis</keyword>
<gene>
    <name evidence="6 8" type="primary">leuC</name>
    <name evidence="8" type="ORF">GCM10007108_09120</name>
</gene>
<name>A0AA37FA06_9ARCH</name>
<dbReference type="GO" id="GO:0009098">
    <property type="term" value="P:L-leucine biosynthetic process"/>
    <property type="evidence" value="ECO:0007669"/>
    <property type="project" value="UniProtKB-UniRule"/>
</dbReference>
<comment type="function">
    <text evidence="6">Catalyzes the isomerization between 2-isopropylmalate and 3-isopropylmalate, via the formation of 2-isopropylmaleate.</text>
</comment>
<dbReference type="PROSITE" id="PS00450">
    <property type="entry name" value="ACONITASE_1"/>
    <property type="match status" value="1"/>
</dbReference>
<dbReference type="AlphaFoldDB" id="A0AA37FA06"/>
<comment type="caution">
    <text evidence="8">The sequence shown here is derived from an EMBL/GenBank/DDBJ whole genome shotgun (WGS) entry which is preliminary data.</text>
</comment>
<feature type="binding site" evidence="6">
    <location>
        <position position="359"/>
    </location>
    <ligand>
        <name>[4Fe-4S] cluster</name>
        <dbReference type="ChEBI" id="CHEBI:49883"/>
    </ligand>
</feature>
<dbReference type="NCBIfam" id="NF001614">
    <property type="entry name" value="PRK00402.1"/>
    <property type="match status" value="1"/>
</dbReference>
<dbReference type="EC" id="4.2.1.33" evidence="6"/>
<evidence type="ECO:0000256" key="3">
    <source>
        <dbReference type="ARBA" id="ARBA00023004"/>
    </source>
</evidence>
<dbReference type="Proteomes" id="UP000632195">
    <property type="component" value="Unassembled WGS sequence"/>
</dbReference>
<dbReference type="Pfam" id="PF00330">
    <property type="entry name" value="Aconitase"/>
    <property type="match status" value="2"/>
</dbReference>
<feature type="domain" description="Aconitase/3-isopropylmalate dehydratase large subunit alpha/beta/alpha" evidence="7">
    <location>
        <begin position="7"/>
        <end position="284"/>
    </location>
</feature>
<sequence>MGKTVAEKVFSAHSGTDAYAGDFVEAEVDYVMANDITGAPAIEAFNQLGMEPIREKIVLIPDHFVPAKDIASAIQARKLRDFVWKYGIENYFEVGRGGVCHQVMMEQGFAAPGRLIAGADSHTCTYGALGAISVGIGSTEAGVIFATGRMWFRVPQSMRFQVDGEPDPYVEGKDIILRVISEIGVEGARYRSMEFYGSTISLLDVAERMTIANMTTEAGAKCAYVHVDKKTHEYLRGRVRGTYREVSADSDAEYVSDIHIDATELEPQVALPGSPDNVRPVSEVDDHIDQAYIGSCTNGRLEDIRKAAEILRGRKVHPSVRLIVVPSSQRVYEDAIREGLAEIIVEAGGFFSGPTCGACLGGYMGVLGPGEVCISSTNRNFLGRMGDRDSKVYLANPSVVAASAVAGRIVKPEEVLAR</sequence>
<reference evidence="8" key="1">
    <citation type="journal article" date="2014" name="Int. J. Syst. Evol. Microbiol.">
        <title>Complete genome sequence of Corynebacterium casei LMG S-19264T (=DSM 44701T), isolated from a smear-ripened cheese.</title>
        <authorList>
            <consortium name="US DOE Joint Genome Institute (JGI-PGF)"/>
            <person name="Walter F."/>
            <person name="Albersmeier A."/>
            <person name="Kalinowski J."/>
            <person name="Ruckert C."/>
        </authorList>
    </citation>
    <scope>NUCLEOTIDE SEQUENCE</scope>
    <source>
        <strain evidence="8">JCM 13583</strain>
    </source>
</reference>
<keyword evidence="1 6" id="KW-0004">4Fe-4S</keyword>
<organism evidence="8 9">
    <name type="scientific">Thermogymnomonas acidicola</name>
    <dbReference type="NCBI Taxonomy" id="399579"/>
    <lineage>
        <taxon>Archaea</taxon>
        <taxon>Methanobacteriati</taxon>
        <taxon>Thermoplasmatota</taxon>
        <taxon>Thermoplasmata</taxon>
        <taxon>Thermoplasmatales</taxon>
        <taxon>Thermogymnomonas</taxon>
    </lineage>
</organism>
<evidence type="ECO:0000256" key="2">
    <source>
        <dbReference type="ARBA" id="ARBA00022723"/>
    </source>
</evidence>
<evidence type="ECO:0000256" key="5">
    <source>
        <dbReference type="ARBA" id="ARBA00023239"/>
    </source>
</evidence>
<accession>A0AA37FA06</accession>
<dbReference type="RefSeq" id="WP_188680696.1">
    <property type="nucleotide sequence ID" value="NZ_BMNY01000001.1"/>
</dbReference>
<keyword evidence="2 6" id="KW-0479">Metal-binding</keyword>
<dbReference type="InterPro" id="IPR036008">
    <property type="entry name" value="Aconitase_4Fe-4S_dom"/>
</dbReference>
<comment type="catalytic activity">
    <reaction evidence="6">
        <text>(2R,3S)-3-isopropylmalate = (2S)-2-isopropylmalate</text>
        <dbReference type="Rhea" id="RHEA:32287"/>
        <dbReference type="ChEBI" id="CHEBI:1178"/>
        <dbReference type="ChEBI" id="CHEBI:35121"/>
        <dbReference type="EC" id="4.2.1.33"/>
    </reaction>
</comment>
<dbReference type="NCBIfam" id="TIGR02086">
    <property type="entry name" value="IPMI_arch"/>
    <property type="match status" value="1"/>
</dbReference>
<comment type="subunit">
    <text evidence="6">Heterodimer of LeuC and LeuD.</text>
</comment>
<dbReference type="SUPFAM" id="SSF53732">
    <property type="entry name" value="Aconitase iron-sulfur domain"/>
    <property type="match status" value="1"/>
</dbReference>
<dbReference type="InterPro" id="IPR018136">
    <property type="entry name" value="Aconitase_4Fe-4S_BS"/>
</dbReference>
<feature type="binding site" evidence="6">
    <location>
        <position position="296"/>
    </location>
    <ligand>
        <name>[4Fe-4S] cluster</name>
        <dbReference type="ChEBI" id="CHEBI:49883"/>
    </ligand>
</feature>
<dbReference type="PRINTS" id="PR00415">
    <property type="entry name" value="ACONITASE"/>
</dbReference>
<dbReference type="InterPro" id="IPR006251">
    <property type="entry name" value="Homoacnase/IPMdehydase_lsu"/>
</dbReference>